<keyword evidence="3" id="KW-0964">Secreted</keyword>
<evidence type="ECO:0000256" key="2">
    <source>
        <dbReference type="ARBA" id="ARBA00008668"/>
    </source>
</evidence>
<dbReference type="CDD" id="cd01837">
    <property type="entry name" value="SGNH_plant_lipase_like"/>
    <property type="match status" value="1"/>
</dbReference>
<evidence type="ECO:0000256" key="8">
    <source>
        <dbReference type="SAM" id="SignalP"/>
    </source>
</evidence>
<name>A0A368RJZ8_SETIT</name>
<protein>
    <recommendedName>
        <fullName evidence="10">GDSL esterase/lipase</fullName>
    </recommendedName>
</protein>
<dbReference type="STRING" id="4555.A0A368RJZ8"/>
<dbReference type="InterPro" id="IPR035669">
    <property type="entry name" value="SGNH_plant_lipase-like"/>
</dbReference>
<dbReference type="PANTHER" id="PTHR45650:SF1">
    <property type="entry name" value="OS08G0112900 PROTEIN"/>
    <property type="match status" value="1"/>
</dbReference>
<evidence type="ECO:0000256" key="5">
    <source>
        <dbReference type="ARBA" id="ARBA00022801"/>
    </source>
</evidence>
<sequence>MAIITLLSFLHLLGFHSPCIACAPAQSLSSSAPQCSLCASTVHCTNSSFDSAPMQATMASGGLWLWWLMLFGAVLAAASGGGEQSPRAPAAPALFVFGDSLIDSGNNNNLASLAKANYFPYGIDFTAGPTGRFSNGYTIVDELAELLGLPLVPPYSQTSSVQEVLQGANYASAAAGILDDSGGNFAGRIPFNQQIRNFESTVAQIAAAAGDAAAADRVARSILFVGMGSNDYLNNYLAPNYDTRRRYDPHQFAGLLARQFASQLTRLYKAGARKFVVAGVGSMGCIPTVLAQSLAGRCSPEVDGLVLPFNANVRAMLDGLNADLPGARFTYLDNFRIFKAILANPAAFGFSVVDRGCCGIGRNGGQITCLPFMPPCADRERYLFWDAYHPTAAVNVMIAREAFHGGADVMAPINVGQLARL</sequence>
<reference evidence="9" key="2">
    <citation type="submission" date="2015-07" db="EMBL/GenBank/DDBJ databases">
        <authorList>
            <person name="Noorani M."/>
        </authorList>
    </citation>
    <scope>NUCLEOTIDE SEQUENCE</scope>
    <source>
        <strain evidence="9">Yugu1</strain>
    </source>
</reference>
<dbReference type="InterPro" id="IPR051238">
    <property type="entry name" value="GDSL_esterase/lipase"/>
</dbReference>
<comment type="subcellular location">
    <subcellularLocation>
        <location evidence="1">Secreted</location>
    </subcellularLocation>
</comment>
<evidence type="ECO:0000256" key="7">
    <source>
        <dbReference type="ARBA" id="ARBA00023098"/>
    </source>
</evidence>
<dbReference type="AlphaFoldDB" id="A0A368RJZ8"/>
<dbReference type="PANTHER" id="PTHR45650">
    <property type="entry name" value="GDSL-LIKE LIPASE/ACYLHYDROLASE-RELATED"/>
    <property type="match status" value="1"/>
</dbReference>
<keyword evidence="7" id="KW-0443">Lipid metabolism</keyword>
<comment type="similarity">
    <text evidence="2">Belongs to the 'GDSL' lipolytic enzyme family.</text>
</comment>
<dbReference type="InterPro" id="IPR001087">
    <property type="entry name" value="GDSL"/>
</dbReference>
<keyword evidence="4 8" id="KW-0732">Signal</keyword>
<feature type="signal peptide" evidence="8">
    <location>
        <begin position="1"/>
        <end position="21"/>
    </location>
</feature>
<evidence type="ECO:0000256" key="6">
    <source>
        <dbReference type="ARBA" id="ARBA00022963"/>
    </source>
</evidence>
<evidence type="ECO:0000256" key="1">
    <source>
        <dbReference type="ARBA" id="ARBA00004613"/>
    </source>
</evidence>
<keyword evidence="5" id="KW-0378">Hydrolase</keyword>
<proteinExistence type="inferred from homology"/>
<dbReference type="GO" id="GO:0016788">
    <property type="term" value="F:hydrolase activity, acting on ester bonds"/>
    <property type="evidence" value="ECO:0007669"/>
    <property type="project" value="InterPro"/>
</dbReference>
<dbReference type="Gene3D" id="3.40.50.1110">
    <property type="entry name" value="SGNH hydrolase"/>
    <property type="match status" value="1"/>
</dbReference>
<organism evidence="9">
    <name type="scientific">Setaria italica</name>
    <name type="common">Foxtail millet</name>
    <name type="synonym">Panicum italicum</name>
    <dbReference type="NCBI Taxonomy" id="4555"/>
    <lineage>
        <taxon>Eukaryota</taxon>
        <taxon>Viridiplantae</taxon>
        <taxon>Streptophyta</taxon>
        <taxon>Embryophyta</taxon>
        <taxon>Tracheophyta</taxon>
        <taxon>Spermatophyta</taxon>
        <taxon>Magnoliopsida</taxon>
        <taxon>Liliopsida</taxon>
        <taxon>Poales</taxon>
        <taxon>Poaceae</taxon>
        <taxon>PACMAD clade</taxon>
        <taxon>Panicoideae</taxon>
        <taxon>Panicodae</taxon>
        <taxon>Paniceae</taxon>
        <taxon>Cenchrinae</taxon>
        <taxon>Setaria</taxon>
    </lineage>
</organism>
<dbReference type="GO" id="GO:0016042">
    <property type="term" value="P:lipid catabolic process"/>
    <property type="evidence" value="ECO:0007669"/>
    <property type="project" value="UniProtKB-KW"/>
</dbReference>
<reference evidence="9" key="1">
    <citation type="journal article" date="2012" name="Nat. Biotechnol.">
        <title>Reference genome sequence of the model plant Setaria.</title>
        <authorList>
            <person name="Bennetzen J.L."/>
            <person name="Schmutz J."/>
            <person name="Wang H."/>
            <person name="Percifield R."/>
            <person name="Hawkins J."/>
            <person name="Pontaroli A.C."/>
            <person name="Estep M."/>
            <person name="Feng L."/>
            <person name="Vaughn J.N."/>
            <person name="Grimwood J."/>
            <person name="Jenkins J."/>
            <person name="Barry K."/>
            <person name="Lindquist E."/>
            <person name="Hellsten U."/>
            <person name="Deshpande S."/>
            <person name="Wang X."/>
            <person name="Wu X."/>
            <person name="Mitros T."/>
            <person name="Triplett J."/>
            <person name="Yang X."/>
            <person name="Ye C.Y."/>
            <person name="Mauro-Herrera M."/>
            <person name="Wang L."/>
            <person name="Li P."/>
            <person name="Sharma M."/>
            <person name="Sharma R."/>
            <person name="Ronald P.C."/>
            <person name="Panaud O."/>
            <person name="Kellogg E.A."/>
            <person name="Brutnell T.P."/>
            <person name="Doust A.N."/>
            <person name="Tuskan G.A."/>
            <person name="Rokhsar D."/>
            <person name="Devos K.M."/>
        </authorList>
    </citation>
    <scope>NUCLEOTIDE SEQUENCE [LARGE SCALE GENOMIC DNA]</scope>
    <source>
        <strain evidence="9">Yugu1</strain>
    </source>
</reference>
<dbReference type="EMBL" id="CM003533">
    <property type="protein sequence ID" value="RCV30384.1"/>
    <property type="molecule type" value="Genomic_DNA"/>
</dbReference>
<dbReference type="GO" id="GO:0005576">
    <property type="term" value="C:extracellular region"/>
    <property type="evidence" value="ECO:0007669"/>
    <property type="project" value="UniProtKB-SubCell"/>
</dbReference>
<evidence type="ECO:0000313" key="9">
    <source>
        <dbReference type="EMBL" id="RCV30384.1"/>
    </source>
</evidence>
<feature type="chain" id="PRO_5016786843" description="GDSL esterase/lipase" evidence="8">
    <location>
        <begin position="22"/>
        <end position="421"/>
    </location>
</feature>
<dbReference type="InterPro" id="IPR036514">
    <property type="entry name" value="SGNH_hydro_sf"/>
</dbReference>
<dbReference type="OrthoDB" id="1600564at2759"/>
<evidence type="ECO:0000256" key="3">
    <source>
        <dbReference type="ARBA" id="ARBA00022525"/>
    </source>
</evidence>
<evidence type="ECO:0008006" key="10">
    <source>
        <dbReference type="Google" id="ProtNLM"/>
    </source>
</evidence>
<accession>A0A368RJZ8</accession>
<dbReference type="Pfam" id="PF00657">
    <property type="entry name" value="Lipase_GDSL"/>
    <property type="match status" value="1"/>
</dbReference>
<evidence type="ECO:0000256" key="4">
    <source>
        <dbReference type="ARBA" id="ARBA00022729"/>
    </source>
</evidence>
<keyword evidence="6" id="KW-0442">Lipid degradation</keyword>
<gene>
    <name evidence="9" type="ORF">SETIT_6G090200v2</name>
</gene>